<dbReference type="CDD" id="cd06259">
    <property type="entry name" value="YdcF-like"/>
    <property type="match status" value="1"/>
</dbReference>
<feature type="transmembrane region" description="Helical" evidence="1">
    <location>
        <begin position="32"/>
        <end position="52"/>
    </location>
</feature>
<dbReference type="GO" id="GO:0005886">
    <property type="term" value="C:plasma membrane"/>
    <property type="evidence" value="ECO:0007669"/>
    <property type="project" value="TreeGrafter"/>
</dbReference>
<gene>
    <name evidence="3" type="ORF">C0039_11215</name>
</gene>
<evidence type="ECO:0000256" key="1">
    <source>
        <dbReference type="SAM" id="Phobius"/>
    </source>
</evidence>
<accession>A0A2N5X2G8</accession>
<sequence>MTKLLSLLVYPLSFSLLLGVLALLCRRWRRISSTLSVVALAWLYACSTALVADRLMASLEDQYPPKAMSVLPAAEAIVVLGGATRGDTHMSSMADLNARADRLTHAVALYKANKAPLVLLSGGAPEGSRAEALQMADFLELMGVPRTALLLEQQSRDTRQNASYSGVLLEARGVKRILLVTSAFHLRRAVPLFEREGLTVIPAPADFQQLVAEPSILRWLPTVEALSRSTYAIREYVGYFYYRHRNWL</sequence>
<reference evidence="3 4" key="1">
    <citation type="submission" date="2018-01" db="EMBL/GenBank/DDBJ databases">
        <title>The draft genome sequence of Halioglobus lutimaris HF004.</title>
        <authorList>
            <person name="Du Z.-J."/>
            <person name="Shi M.-J."/>
        </authorList>
    </citation>
    <scope>NUCLEOTIDE SEQUENCE [LARGE SCALE GENOMIC DNA]</scope>
    <source>
        <strain evidence="3 4">HF004</strain>
    </source>
</reference>
<dbReference type="PANTHER" id="PTHR30336:SF4">
    <property type="entry name" value="ENVELOPE BIOGENESIS FACTOR ELYC"/>
    <property type="match status" value="1"/>
</dbReference>
<keyword evidence="4" id="KW-1185">Reference proteome</keyword>
<dbReference type="GO" id="GO:0043164">
    <property type="term" value="P:Gram-negative-bacterium-type cell wall biogenesis"/>
    <property type="evidence" value="ECO:0007669"/>
    <property type="project" value="TreeGrafter"/>
</dbReference>
<evidence type="ECO:0000313" key="4">
    <source>
        <dbReference type="Proteomes" id="UP000235005"/>
    </source>
</evidence>
<dbReference type="Pfam" id="PF02698">
    <property type="entry name" value="DUF218"/>
    <property type="match status" value="1"/>
</dbReference>
<evidence type="ECO:0000313" key="3">
    <source>
        <dbReference type="EMBL" id="PLW68686.1"/>
    </source>
</evidence>
<dbReference type="EMBL" id="PKUS01000012">
    <property type="protein sequence ID" value="PLW68686.1"/>
    <property type="molecule type" value="Genomic_DNA"/>
</dbReference>
<dbReference type="InterPro" id="IPR003848">
    <property type="entry name" value="DUF218"/>
</dbReference>
<keyword evidence="1" id="KW-0812">Transmembrane</keyword>
<feature type="domain" description="DUF218" evidence="2">
    <location>
        <begin position="75"/>
        <end position="238"/>
    </location>
</feature>
<dbReference type="AlphaFoldDB" id="A0A2N5X2G8"/>
<keyword evidence="1" id="KW-1133">Transmembrane helix</keyword>
<protein>
    <submittedName>
        <fullName evidence="3">YdcF family protein</fullName>
    </submittedName>
</protein>
<dbReference type="InterPro" id="IPR051599">
    <property type="entry name" value="Cell_Envelope_Assoc"/>
</dbReference>
<organism evidence="3 4">
    <name type="scientific">Pseudohalioglobus lutimaris</name>
    <dbReference type="NCBI Taxonomy" id="1737061"/>
    <lineage>
        <taxon>Bacteria</taxon>
        <taxon>Pseudomonadati</taxon>
        <taxon>Pseudomonadota</taxon>
        <taxon>Gammaproteobacteria</taxon>
        <taxon>Cellvibrionales</taxon>
        <taxon>Halieaceae</taxon>
        <taxon>Pseudohalioglobus</taxon>
    </lineage>
</organism>
<name>A0A2N5X2G8_9GAMM</name>
<dbReference type="GO" id="GO:0000270">
    <property type="term" value="P:peptidoglycan metabolic process"/>
    <property type="evidence" value="ECO:0007669"/>
    <property type="project" value="TreeGrafter"/>
</dbReference>
<keyword evidence="1" id="KW-0472">Membrane</keyword>
<dbReference type="Proteomes" id="UP000235005">
    <property type="component" value="Unassembled WGS sequence"/>
</dbReference>
<evidence type="ECO:0000259" key="2">
    <source>
        <dbReference type="Pfam" id="PF02698"/>
    </source>
</evidence>
<dbReference type="PANTHER" id="PTHR30336">
    <property type="entry name" value="INNER MEMBRANE PROTEIN, PROBABLE PERMEASE"/>
    <property type="match status" value="1"/>
</dbReference>
<proteinExistence type="predicted"/>
<dbReference type="Gene3D" id="3.40.50.620">
    <property type="entry name" value="HUPs"/>
    <property type="match status" value="1"/>
</dbReference>
<dbReference type="InterPro" id="IPR014729">
    <property type="entry name" value="Rossmann-like_a/b/a_fold"/>
</dbReference>
<comment type="caution">
    <text evidence="3">The sequence shown here is derived from an EMBL/GenBank/DDBJ whole genome shotgun (WGS) entry which is preliminary data.</text>
</comment>
<dbReference type="OrthoDB" id="9809813at2"/>